<sequence length="108" mass="11796">MRCCHTLMRIWCPSEAKYFLLDYKVALCPERQASTSVGNVLCLGPHSGVRVGAWVSLFGFPRSRSHLLCSLMRPNMPAAVLICSLPADGLTCYMPAAASYAARQLMAS</sequence>
<dbReference type="EMBL" id="HBIP01025511">
    <property type="protein sequence ID" value="CAE0500292.1"/>
    <property type="molecule type" value="Transcribed_RNA"/>
</dbReference>
<gene>
    <name evidence="1" type="ORF">DTER00134_LOCUS15364</name>
    <name evidence="2" type="ORF">DTER00134_LOCUS15365</name>
</gene>
<evidence type="ECO:0000313" key="1">
    <source>
        <dbReference type="EMBL" id="CAE0500291.1"/>
    </source>
</evidence>
<organism evidence="1">
    <name type="scientific">Dunaliella tertiolecta</name>
    <name type="common">Green alga</name>
    <dbReference type="NCBI Taxonomy" id="3047"/>
    <lineage>
        <taxon>Eukaryota</taxon>
        <taxon>Viridiplantae</taxon>
        <taxon>Chlorophyta</taxon>
        <taxon>core chlorophytes</taxon>
        <taxon>Chlorophyceae</taxon>
        <taxon>CS clade</taxon>
        <taxon>Chlamydomonadales</taxon>
        <taxon>Dunaliellaceae</taxon>
        <taxon>Dunaliella</taxon>
    </lineage>
</organism>
<accession>A0A6S8M4U9</accession>
<proteinExistence type="predicted"/>
<dbReference type="AlphaFoldDB" id="A0A6S8M4U9"/>
<evidence type="ECO:0000313" key="2">
    <source>
        <dbReference type="EMBL" id="CAE0500292.1"/>
    </source>
</evidence>
<reference evidence="1" key="1">
    <citation type="submission" date="2021-01" db="EMBL/GenBank/DDBJ databases">
        <authorList>
            <person name="Corre E."/>
            <person name="Pelletier E."/>
            <person name="Niang G."/>
            <person name="Scheremetjew M."/>
            <person name="Finn R."/>
            <person name="Kale V."/>
            <person name="Holt S."/>
            <person name="Cochrane G."/>
            <person name="Meng A."/>
            <person name="Brown T."/>
            <person name="Cohen L."/>
        </authorList>
    </citation>
    <scope>NUCLEOTIDE SEQUENCE</scope>
    <source>
        <strain evidence="1">CCMP1320</strain>
    </source>
</reference>
<dbReference type="EMBL" id="HBIP01025510">
    <property type="protein sequence ID" value="CAE0500291.1"/>
    <property type="molecule type" value="Transcribed_RNA"/>
</dbReference>
<protein>
    <submittedName>
        <fullName evidence="1">Uncharacterized protein</fullName>
    </submittedName>
</protein>
<name>A0A6S8M4U9_DUNTE</name>